<evidence type="ECO:0000313" key="3">
    <source>
        <dbReference type="Proteomes" id="UP000305067"/>
    </source>
</evidence>
<proteinExistence type="predicted"/>
<gene>
    <name evidence="2" type="ORF">BDV98DRAFT_567929</name>
</gene>
<evidence type="ECO:0000256" key="1">
    <source>
        <dbReference type="SAM" id="MobiDB-lite"/>
    </source>
</evidence>
<name>A0A5C3QJ36_9AGAR</name>
<feature type="region of interest" description="Disordered" evidence="1">
    <location>
        <begin position="1"/>
        <end position="49"/>
    </location>
</feature>
<dbReference type="OrthoDB" id="3363533at2759"/>
<keyword evidence="3" id="KW-1185">Reference proteome</keyword>
<feature type="compositionally biased region" description="Basic residues" evidence="1">
    <location>
        <begin position="1"/>
        <end position="11"/>
    </location>
</feature>
<protein>
    <submittedName>
        <fullName evidence="2">Uncharacterized protein</fullName>
    </submittedName>
</protein>
<sequence>MRRAQSVRNRARPSGFVDELGIVGEDESPEETARRQLLDAQRENDRLKNQVSVLQAQLHARPPPEKMQELQKENANLELILQGMQRENERSAADLARKDVVQKMLEAELARLLGDNWKDKLDFPSSVSAAGLNASPSSTSGPPTAPSSNRTQGKPAPLSKEDRHSTLNRLEQIRLLILGMEARMVNREDTLNKVVGRAEDEGRKWEALAG</sequence>
<feature type="region of interest" description="Disordered" evidence="1">
    <location>
        <begin position="131"/>
        <end position="165"/>
    </location>
</feature>
<dbReference type="Proteomes" id="UP000305067">
    <property type="component" value="Unassembled WGS sequence"/>
</dbReference>
<feature type="compositionally biased region" description="Basic and acidic residues" evidence="1">
    <location>
        <begin position="31"/>
        <end position="48"/>
    </location>
</feature>
<reference evidence="2 3" key="1">
    <citation type="journal article" date="2019" name="Nat. Ecol. Evol.">
        <title>Megaphylogeny resolves global patterns of mushroom evolution.</title>
        <authorList>
            <person name="Varga T."/>
            <person name="Krizsan K."/>
            <person name="Foldi C."/>
            <person name="Dima B."/>
            <person name="Sanchez-Garcia M."/>
            <person name="Sanchez-Ramirez S."/>
            <person name="Szollosi G.J."/>
            <person name="Szarkandi J.G."/>
            <person name="Papp V."/>
            <person name="Albert L."/>
            <person name="Andreopoulos W."/>
            <person name="Angelini C."/>
            <person name="Antonin V."/>
            <person name="Barry K.W."/>
            <person name="Bougher N.L."/>
            <person name="Buchanan P."/>
            <person name="Buyck B."/>
            <person name="Bense V."/>
            <person name="Catcheside P."/>
            <person name="Chovatia M."/>
            <person name="Cooper J."/>
            <person name="Damon W."/>
            <person name="Desjardin D."/>
            <person name="Finy P."/>
            <person name="Geml J."/>
            <person name="Haridas S."/>
            <person name="Hughes K."/>
            <person name="Justo A."/>
            <person name="Karasinski D."/>
            <person name="Kautmanova I."/>
            <person name="Kiss B."/>
            <person name="Kocsube S."/>
            <person name="Kotiranta H."/>
            <person name="LaButti K.M."/>
            <person name="Lechner B.E."/>
            <person name="Liimatainen K."/>
            <person name="Lipzen A."/>
            <person name="Lukacs Z."/>
            <person name="Mihaltcheva S."/>
            <person name="Morgado L.N."/>
            <person name="Niskanen T."/>
            <person name="Noordeloos M.E."/>
            <person name="Ohm R.A."/>
            <person name="Ortiz-Santana B."/>
            <person name="Ovrebo C."/>
            <person name="Racz N."/>
            <person name="Riley R."/>
            <person name="Savchenko A."/>
            <person name="Shiryaev A."/>
            <person name="Soop K."/>
            <person name="Spirin V."/>
            <person name="Szebenyi C."/>
            <person name="Tomsovsky M."/>
            <person name="Tulloss R.E."/>
            <person name="Uehling J."/>
            <person name="Grigoriev I.V."/>
            <person name="Vagvolgyi C."/>
            <person name="Papp T."/>
            <person name="Martin F.M."/>
            <person name="Miettinen O."/>
            <person name="Hibbett D.S."/>
            <person name="Nagy L.G."/>
        </authorList>
    </citation>
    <scope>NUCLEOTIDE SEQUENCE [LARGE SCALE GENOMIC DNA]</scope>
    <source>
        <strain evidence="2 3">CBS 309.79</strain>
    </source>
</reference>
<feature type="compositionally biased region" description="Low complexity" evidence="1">
    <location>
        <begin position="134"/>
        <end position="148"/>
    </location>
</feature>
<accession>A0A5C3QJ36</accession>
<evidence type="ECO:0000313" key="2">
    <source>
        <dbReference type="EMBL" id="TFL01338.1"/>
    </source>
</evidence>
<dbReference type="AlphaFoldDB" id="A0A5C3QJ36"/>
<dbReference type="EMBL" id="ML178825">
    <property type="protein sequence ID" value="TFL01338.1"/>
    <property type="molecule type" value="Genomic_DNA"/>
</dbReference>
<organism evidence="2 3">
    <name type="scientific">Pterulicium gracile</name>
    <dbReference type="NCBI Taxonomy" id="1884261"/>
    <lineage>
        <taxon>Eukaryota</taxon>
        <taxon>Fungi</taxon>
        <taxon>Dikarya</taxon>
        <taxon>Basidiomycota</taxon>
        <taxon>Agaricomycotina</taxon>
        <taxon>Agaricomycetes</taxon>
        <taxon>Agaricomycetidae</taxon>
        <taxon>Agaricales</taxon>
        <taxon>Pleurotineae</taxon>
        <taxon>Pterulaceae</taxon>
        <taxon>Pterulicium</taxon>
    </lineage>
</organism>